<keyword evidence="2" id="KW-1185">Reference proteome</keyword>
<accession>A0ABW9B9Q7</accession>
<dbReference type="Proteomes" id="UP001629230">
    <property type="component" value="Unassembled WGS sequence"/>
</dbReference>
<protein>
    <submittedName>
        <fullName evidence="1">Uncharacterized protein</fullName>
    </submittedName>
</protein>
<evidence type="ECO:0000313" key="1">
    <source>
        <dbReference type="EMBL" id="MFM0008087.1"/>
    </source>
</evidence>
<gene>
    <name evidence="1" type="ORF">PQR57_45125</name>
</gene>
<reference evidence="1 2" key="1">
    <citation type="journal article" date="2024" name="Chem. Sci.">
        <title>Discovery of megapolipeptins by genome mining of a Burkholderiales bacteria collection.</title>
        <authorList>
            <person name="Paulo B.S."/>
            <person name="Recchia M.J.J."/>
            <person name="Lee S."/>
            <person name="Fergusson C.H."/>
            <person name="Romanowski S.B."/>
            <person name="Hernandez A."/>
            <person name="Krull N."/>
            <person name="Liu D.Y."/>
            <person name="Cavanagh H."/>
            <person name="Bos A."/>
            <person name="Gray C.A."/>
            <person name="Murphy B.T."/>
            <person name="Linington R.G."/>
            <person name="Eustaquio A.S."/>
        </authorList>
    </citation>
    <scope>NUCLEOTIDE SEQUENCE [LARGE SCALE GENOMIC DNA]</scope>
    <source>
        <strain evidence="1 2">RL17-350-BIC-A</strain>
    </source>
</reference>
<dbReference type="EMBL" id="JAQQEZ010000080">
    <property type="protein sequence ID" value="MFM0008087.1"/>
    <property type="molecule type" value="Genomic_DNA"/>
</dbReference>
<comment type="caution">
    <text evidence="1">The sequence shown here is derived from an EMBL/GenBank/DDBJ whole genome shotgun (WGS) entry which is preliminary data.</text>
</comment>
<sequence>MLYRAEGIGPRRIDGLSGYPHAPKLQAQHLSVAPEELDALATTDPYRAVALDVATLKANPDLPGS</sequence>
<proteinExistence type="predicted"/>
<evidence type="ECO:0000313" key="2">
    <source>
        <dbReference type="Proteomes" id="UP001629230"/>
    </source>
</evidence>
<name>A0ABW9B9Q7_9BURK</name>
<organism evidence="1 2">
    <name type="scientific">Paraburkholderia dipogonis</name>
    <dbReference type="NCBI Taxonomy" id="1211383"/>
    <lineage>
        <taxon>Bacteria</taxon>
        <taxon>Pseudomonadati</taxon>
        <taxon>Pseudomonadota</taxon>
        <taxon>Betaproteobacteria</taxon>
        <taxon>Burkholderiales</taxon>
        <taxon>Burkholderiaceae</taxon>
        <taxon>Paraburkholderia</taxon>
    </lineage>
</organism>
<dbReference type="RefSeq" id="WP_408182972.1">
    <property type="nucleotide sequence ID" value="NZ_JAQQEZ010000080.1"/>
</dbReference>